<evidence type="ECO:0008006" key="4">
    <source>
        <dbReference type="Google" id="ProtNLM"/>
    </source>
</evidence>
<feature type="signal peptide" evidence="1">
    <location>
        <begin position="1"/>
        <end position="22"/>
    </location>
</feature>
<dbReference type="AlphaFoldDB" id="A0A246HRL6"/>
<evidence type="ECO:0000313" key="2">
    <source>
        <dbReference type="EMBL" id="OWQ55956.1"/>
    </source>
</evidence>
<feature type="chain" id="PRO_5012760859" description="DUF3829 domain-containing protein" evidence="1">
    <location>
        <begin position="23"/>
        <end position="321"/>
    </location>
</feature>
<evidence type="ECO:0000256" key="1">
    <source>
        <dbReference type="SAM" id="SignalP"/>
    </source>
</evidence>
<proteinExistence type="predicted"/>
<accession>A0A246HRL6</accession>
<reference evidence="2 3" key="1">
    <citation type="submission" date="2017-06" db="EMBL/GenBank/DDBJ databases">
        <authorList>
            <person name="Kim H.J."/>
            <person name="Triplett B.A."/>
        </authorList>
    </citation>
    <scope>NUCLEOTIDE SEQUENCE [LARGE SCALE GENOMIC DNA]</scope>
    <source>
        <strain evidence="2 3">13146</strain>
    </source>
</reference>
<dbReference type="Proteomes" id="UP000198157">
    <property type="component" value="Unassembled WGS sequence"/>
</dbReference>
<keyword evidence="1" id="KW-0732">Signal</keyword>
<dbReference type="EMBL" id="NIVS01000009">
    <property type="protein sequence ID" value="OWQ55956.1"/>
    <property type="molecule type" value="Genomic_DNA"/>
</dbReference>
<comment type="caution">
    <text evidence="2">The sequence shown here is derived from an EMBL/GenBank/DDBJ whole genome shotgun (WGS) entry which is preliminary data.</text>
</comment>
<protein>
    <recommendedName>
        <fullName evidence="4">DUF3829 domain-containing protein</fullName>
    </recommendedName>
</protein>
<dbReference type="Pfam" id="PF12889">
    <property type="entry name" value="DUF3829"/>
    <property type="match status" value="1"/>
</dbReference>
<dbReference type="PROSITE" id="PS51257">
    <property type="entry name" value="PROKAR_LIPOPROTEIN"/>
    <property type="match status" value="1"/>
</dbReference>
<organism evidence="2 3">
    <name type="scientific">Stenotrophomonas maltophilia</name>
    <name type="common">Pseudomonas maltophilia</name>
    <name type="synonym">Xanthomonas maltophilia</name>
    <dbReference type="NCBI Taxonomy" id="40324"/>
    <lineage>
        <taxon>Bacteria</taxon>
        <taxon>Pseudomonadati</taxon>
        <taxon>Pseudomonadota</taxon>
        <taxon>Gammaproteobacteria</taxon>
        <taxon>Lysobacterales</taxon>
        <taxon>Lysobacteraceae</taxon>
        <taxon>Stenotrophomonas</taxon>
        <taxon>Stenotrophomonas maltophilia group</taxon>
    </lineage>
</organism>
<dbReference type="InterPro" id="IPR024291">
    <property type="entry name" value="DUF3829"/>
</dbReference>
<sequence>MSFRTRTAPLAAAIALISLLGACSKGPGSTADTQGVEKVNAYIACFNAVEQPIHEGFQQYIGWMQDPEAGPTGNEKQVRGPGTVLSHRVDACNAPMVAALAMTPAEPELDPAASAYQKTFVDLYALIEQADRYYSREDYLRDDHAGMRTQHAPLMKAYMAFFDAGTALDAALEKREDERRAEQLKQIEASEGRSLAYYQIKILGDGKQLTQLLNTETPDLAVARSRLAAFQALLQQAQDDKVGKGDAMWGHVERAADALARDAGRRIERVESGKPYTRSEQMLMEGGGRINNPQGSAEALLVSYNDLVDMSNRMARSSGAR</sequence>
<dbReference type="OrthoDB" id="8004422at2"/>
<gene>
    <name evidence="2" type="ORF">CEE60_03900</name>
</gene>
<name>A0A246HRL6_STEMA</name>
<evidence type="ECO:0000313" key="3">
    <source>
        <dbReference type="Proteomes" id="UP000198157"/>
    </source>
</evidence>